<evidence type="ECO:0000313" key="1">
    <source>
        <dbReference type="EMBL" id="RSL41350.1"/>
    </source>
</evidence>
<evidence type="ECO:0000313" key="2">
    <source>
        <dbReference type="Proteomes" id="UP000288168"/>
    </source>
</evidence>
<keyword evidence="2" id="KW-1185">Reference proteome</keyword>
<dbReference type="EMBL" id="NKCI01000425">
    <property type="protein sequence ID" value="RSL41350.1"/>
    <property type="molecule type" value="Genomic_DNA"/>
</dbReference>
<dbReference type="Proteomes" id="UP000288168">
    <property type="component" value="Unassembled WGS sequence"/>
</dbReference>
<accession>A0A428NKP1</accession>
<reference evidence="1 2" key="1">
    <citation type="submission" date="2017-06" db="EMBL/GenBank/DDBJ databases">
        <title>Comparative genomic analysis of Ambrosia Fusariam Clade fungi.</title>
        <authorList>
            <person name="Stajich J.E."/>
            <person name="Carrillo J."/>
            <person name="Kijimoto T."/>
            <person name="Eskalen A."/>
            <person name="O'Donnell K."/>
            <person name="Kasson M."/>
        </authorList>
    </citation>
    <scope>NUCLEOTIDE SEQUENCE [LARGE SCALE GENOMIC DNA]</scope>
    <source>
        <strain evidence="1 2">NRRL62584</strain>
    </source>
</reference>
<dbReference type="AlphaFoldDB" id="A0A428NKP1"/>
<sequence>MIGTYIPLSIFRKVGKNGFQTYVAIHYGKGISHCNYILHPVMCLVYEAIGSVDLETQRASRLPRSLEERN</sequence>
<organism evidence="1 2">
    <name type="scientific">Fusarium duplospermum</name>
    <dbReference type="NCBI Taxonomy" id="1325734"/>
    <lineage>
        <taxon>Eukaryota</taxon>
        <taxon>Fungi</taxon>
        <taxon>Dikarya</taxon>
        <taxon>Ascomycota</taxon>
        <taxon>Pezizomycotina</taxon>
        <taxon>Sordariomycetes</taxon>
        <taxon>Hypocreomycetidae</taxon>
        <taxon>Hypocreales</taxon>
        <taxon>Nectriaceae</taxon>
        <taxon>Fusarium</taxon>
        <taxon>Fusarium solani species complex</taxon>
    </lineage>
</organism>
<proteinExistence type="predicted"/>
<gene>
    <name evidence="1" type="ORF">CEP54_015850</name>
</gene>
<comment type="caution">
    <text evidence="1">The sequence shown here is derived from an EMBL/GenBank/DDBJ whole genome shotgun (WGS) entry which is preliminary data.</text>
</comment>
<name>A0A428NKP1_9HYPO</name>
<protein>
    <submittedName>
        <fullName evidence="1">Uncharacterized protein</fullName>
    </submittedName>
</protein>